<evidence type="ECO:0000256" key="1">
    <source>
        <dbReference type="SAM" id="MobiDB-lite"/>
    </source>
</evidence>
<dbReference type="EMBL" id="KV454432">
    <property type="protein sequence ID" value="ODQ79331.1"/>
    <property type="molecule type" value="Genomic_DNA"/>
</dbReference>
<dbReference type="Proteomes" id="UP000094336">
    <property type="component" value="Unassembled WGS sequence"/>
</dbReference>
<reference evidence="3" key="1">
    <citation type="submission" date="2016-05" db="EMBL/GenBank/DDBJ databases">
        <title>Comparative genomics of biotechnologically important yeasts.</title>
        <authorList>
            <consortium name="DOE Joint Genome Institute"/>
            <person name="Riley R."/>
            <person name="Haridas S."/>
            <person name="Wolfe K.H."/>
            <person name="Lopes M.R."/>
            <person name="Hittinger C.T."/>
            <person name="Goker M."/>
            <person name="Salamov A."/>
            <person name="Wisecaver J."/>
            <person name="Long T.M."/>
            <person name="Aerts A.L."/>
            <person name="Barry K."/>
            <person name="Choi C."/>
            <person name="Clum A."/>
            <person name="Coughlan A.Y."/>
            <person name="Deshpande S."/>
            <person name="Douglass A.P."/>
            <person name="Hanson S.J."/>
            <person name="Klenk H.-P."/>
            <person name="Labutti K."/>
            <person name="Lapidus A."/>
            <person name="Lindquist E."/>
            <person name="Lipzen A."/>
            <person name="Meier-Kolthoff J.P."/>
            <person name="Ohm R.A."/>
            <person name="Otillar R.P."/>
            <person name="Pangilinan J."/>
            <person name="Peng Y."/>
            <person name="Rokas A."/>
            <person name="Rosa C.A."/>
            <person name="Scheuner C."/>
            <person name="Sibirny A.A."/>
            <person name="Slot J.C."/>
            <person name="Stielow J.B."/>
            <person name="Sun H."/>
            <person name="Kurtzman C.P."/>
            <person name="Blackwell M."/>
            <person name="Grigoriev I.V."/>
            <person name="Jeffries T.W."/>
        </authorList>
    </citation>
    <scope>NUCLEOTIDE SEQUENCE [LARGE SCALE GENOMIC DNA]</scope>
    <source>
        <strain evidence="3">NRRL Y-12698</strain>
    </source>
</reference>
<feature type="compositionally biased region" description="Basic and acidic residues" evidence="1">
    <location>
        <begin position="186"/>
        <end position="199"/>
    </location>
</feature>
<feature type="compositionally biased region" description="Polar residues" evidence="1">
    <location>
        <begin position="216"/>
        <end position="228"/>
    </location>
</feature>
<organism evidence="2 3">
    <name type="scientific">Babjeviella inositovora NRRL Y-12698</name>
    <dbReference type="NCBI Taxonomy" id="984486"/>
    <lineage>
        <taxon>Eukaryota</taxon>
        <taxon>Fungi</taxon>
        <taxon>Dikarya</taxon>
        <taxon>Ascomycota</taxon>
        <taxon>Saccharomycotina</taxon>
        <taxon>Pichiomycetes</taxon>
        <taxon>Serinales incertae sedis</taxon>
        <taxon>Babjeviella</taxon>
    </lineage>
</organism>
<feature type="region of interest" description="Disordered" evidence="1">
    <location>
        <begin position="58"/>
        <end position="80"/>
    </location>
</feature>
<dbReference type="GO" id="GO:0006338">
    <property type="term" value="P:chromatin remodeling"/>
    <property type="evidence" value="ECO:0007669"/>
    <property type="project" value="InterPro"/>
</dbReference>
<dbReference type="GO" id="GO:0031011">
    <property type="term" value="C:Ino80 complex"/>
    <property type="evidence" value="ECO:0007669"/>
    <property type="project" value="InterPro"/>
</dbReference>
<feature type="compositionally biased region" description="Polar residues" evidence="1">
    <location>
        <begin position="254"/>
        <end position="263"/>
    </location>
</feature>
<name>A0A1E3QNS6_9ASCO</name>
<evidence type="ECO:0000313" key="2">
    <source>
        <dbReference type="EMBL" id="ODQ79331.1"/>
    </source>
</evidence>
<dbReference type="RefSeq" id="XP_018984659.1">
    <property type="nucleotide sequence ID" value="XM_019127134.1"/>
</dbReference>
<dbReference type="Pfam" id="PF08193">
    <property type="entry name" value="INO80_Ies4"/>
    <property type="match status" value="1"/>
</dbReference>
<feature type="compositionally biased region" description="Low complexity" evidence="1">
    <location>
        <begin position="65"/>
        <end position="80"/>
    </location>
</feature>
<evidence type="ECO:0000313" key="3">
    <source>
        <dbReference type="Proteomes" id="UP000094336"/>
    </source>
</evidence>
<keyword evidence="3" id="KW-1185">Reference proteome</keyword>
<accession>A0A1E3QNS6</accession>
<gene>
    <name evidence="2" type="ORF">BABINDRAFT_141411</name>
</gene>
<dbReference type="GeneID" id="30144987"/>
<feature type="region of interest" description="Disordered" evidence="1">
    <location>
        <begin position="164"/>
        <end position="274"/>
    </location>
</feature>
<sequence>MAPLRKYPVTLKFNPQTLQDLNLDTTLRAKPKAKPKHKTVAQLKDTLKIDTAVESDAKKNGGIASGRSPGVSSPNVGSPSVDVKLLSKSGLGAGTTGVSPMVLDRSGRKCKEWVKISKPIRSFSGYTMNVVLWNDAEKAKEFKNKTEAEAKEALLKAKRLNDSADMDMTNSTTVEREATDELPNSETKDLKVEEGKDATETPQPSELDKELEALATDQSTEENPSATPLSEVAAENNDDPADAPPVRAPLAVIETNTAASTISPAPRHTVGDDA</sequence>
<protein>
    <submittedName>
        <fullName evidence="2">Uncharacterized protein</fullName>
    </submittedName>
</protein>
<dbReference type="InterPro" id="IPR013175">
    <property type="entry name" value="INO80_su_Ies4"/>
</dbReference>
<dbReference type="AlphaFoldDB" id="A0A1E3QNS6"/>
<proteinExistence type="predicted"/>